<evidence type="ECO:0000259" key="1">
    <source>
        <dbReference type="Pfam" id="PF03364"/>
    </source>
</evidence>
<dbReference type="EMBL" id="FNON01000012">
    <property type="protein sequence ID" value="SDZ30027.1"/>
    <property type="molecule type" value="Genomic_DNA"/>
</dbReference>
<dbReference type="AlphaFoldDB" id="A0A1H3RWM3"/>
<dbReference type="InterPro" id="IPR023393">
    <property type="entry name" value="START-like_dom_sf"/>
</dbReference>
<sequence>MRSYRFRSTWLVAAAPNLVFGAVVDLAGYPDWWPDVRSVRRIDDDTAELVCRATLPFELVLRLRRAVEDESAGRIRVDLSGDLEGFLAGRITDLGGTTRLEIVQEVVAHKRILRRFDRVARPVFRANHALMMGRGRRGLVAHLTNGI</sequence>
<dbReference type="SUPFAM" id="SSF55961">
    <property type="entry name" value="Bet v1-like"/>
    <property type="match status" value="1"/>
</dbReference>
<name>A0A1H3RWM3_9PSEU</name>
<reference evidence="2 3" key="1">
    <citation type="submission" date="2016-10" db="EMBL/GenBank/DDBJ databases">
        <authorList>
            <person name="de Groot N.N."/>
        </authorList>
    </citation>
    <scope>NUCLEOTIDE SEQUENCE [LARGE SCALE GENOMIC DNA]</scope>
    <source>
        <strain evidence="2 3">CPCC 202699</strain>
    </source>
</reference>
<gene>
    <name evidence="2" type="ORF">SAMN05421504_11259</name>
</gene>
<protein>
    <recommendedName>
        <fullName evidence="1">Coenzyme Q-binding protein COQ10 START domain-containing protein</fullName>
    </recommendedName>
</protein>
<dbReference type="Pfam" id="PF03364">
    <property type="entry name" value="Polyketide_cyc"/>
    <property type="match status" value="1"/>
</dbReference>
<dbReference type="Proteomes" id="UP000199515">
    <property type="component" value="Unassembled WGS sequence"/>
</dbReference>
<dbReference type="RefSeq" id="WP_091298304.1">
    <property type="nucleotide sequence ID" value="NZ_FNON01000012.1"/>
</dbReference>
<evidence type="ECO:0000313" key="3">
    <source>
        <dbReference type="Proteomes" id="UP000199515"/>
    </source>
</evidence>
<proteinExistence type="predicted"/>
<feature type="domain" description="Coenzyme Q-binding protein COQ10 START" evidence="1">
    <location>
        <begin position="12"/>
        <end position="69"/>
    </location>
</feature>
<accession>A0A1H3RWM3</accession>
<evidence type="ECO:0000313" key="2">
    <source>
        <dbReference type="EMBL" id="SDZ30027.1"/>
    </source>
</evidence>
<dbReference type="STRING" id="589385.SAMN05421504_11259"/>
<keyword evidence="3" id="KW-1185">Reference proteome</keyword>
<dbReference type="InterPro" id="IPR005031">
    <property type="entry name" value="COQ10_START"/>
</dbReference>
<dbReference type="OrthoDB" id="5402478at2"/>
<dbReference type="Gene3D" id="3.30.530.20">
    <property type="match status" value="1"/>
</dbReference>
<organism evidence="2 3">
    <name type="scientific">Amycolatopsis xylanica</name>
    <dbReference type="NCBI Taxonomy" id="589385"/>
    <lineage>
        <taxon>Bacteria</taxon>
        <taxon>Bacillati</taxon>
        <taxon>Actinomycetota</taxon>
        <taxon>Actinomycetes</taxon>
        <taxon>Pseudonocardiales</taxon>
        <taxon>Pseudonocardiaceae</taxon>
        <taxon>Amycolatopsis</taxon>
    </lineage>
</organism>